<organism evidence="3 4">
    <name type="scientific">Gymnopus androsaceus JB14</name>
    <dbReference type="NCBI Taxonomy" id="1447944"/>
    <lineage>
        <taxon>Eukaryota</taxon>
        <taxon>Fungi</taxon>
        <taxon>Dikarya</taxon>
        <taxon>Basidiomycota</taxon>
        <taxon>Agaricomycotina</taxon>
        <taxon>Agaricomycetes</taxon>
        <taxon>Agaricomycetidae</taxon>
        <taxon>Agaricales</taxon>
        <taxon>Marasmiineae</taxon>
        <taxon>Omphalotaceae</taxon>
        <taxon>Gymnopus</taxon>
    </lineage>
</organism>
<dbReference type="GO" id="GO:0003676">
    <property type="term" value="F:nucleic acid binding"/>
    <property type="evidence" value="ECO:0007669"/>
    <property type="project" value="InterPro"/>
</dbReference>
<dbReference type="SUPFAM" id="SSF82708">
    <property type="entry name" value="R3H domain"/>
    <property type="match status" value="1"/>
</dbReference>
<dbReference type="InterPro" id="IPR051937">
    <property type="entry name" value="R3H_domain_containing"/>
</dbReference>
<feature type="compositionally biased region" description="Low complexity" evidence="1">
    <location>
        <begin position="199"/>
        <end position="208"/>
    </location>
</feature>
<sequence>MSDFSNIATSTTASSSTTSLVIPSESSSIDGIPFSSPYTPTNDAQSVNGDATTSSESLAPQVDPQILEALRSKDRIYVLKLGEIMEELIMEKKPRADLTAATSYQRLLLHRCSAYYRLQIDVDPVSKGISAVVIAESCIPLQRLADLVPPEPTPQPAFKIMQRSPHERRVKPQSHAGSVTGEDADSSDIEPSEAGSIGGRSSATGGSTRQKRMTMEEREAAYNEARSRIFMGFDEKKEKDKDMSASSSSLSLASSSAGGSSLGDAEDSPPSLATESERSGPSFNRKDSRKPNPSVKSSGPRSLRPSAQPFTSNPNGSGSSRNSPAPSPSFTYAPCTNLLPLAHSNLILASSIHCPRFLILIRLPLNSRILLLYRHIPIFMLTGSQHHQYLRLKIPQSHRCQEKFILILPLRWHIIHTCGQIPINPHYILPLPYNLRPLYPEVLLIPTRHTCNIPLDTNIQCLAITHPREINL</sequence>
<evidence type="ECO:0000259" key="2">
    <source>
        <dbReference type="PROSITE" id="PS51673"/>
    </source>
</evidence>
<feature type="compositionally biased region" description="Low complexity" evidence="1">
    <location>
        <begin position="312"/>
        <end position="324"/>
    </location>
</feature>
<dbReference type="AlphaFoldDB" id="A0A6A4HRH8"/>
<reference evidence="3" key="1">
    <citation type="journal article" date="2019" name="Environ. Microbiol.">
        <title>Fungal ecological strategies reflected in gene transcription - a case study of two litter decomposers.</title>
        <authorList>
            <person name="Barbi F."/>
            <person name="Kohler A."/>
            <person name="Barry K."/>
            <person name="Baskaran P."/>
            <person name="Daum C."/>
            <person name="Fauchery L."/>
            <person name="Ihrmark K."/>
            <person name="Kuo A."/>
            <person name="LaButti K."/>
            <person name="Lipzen A."/>
            <person name="Morin E."/>
            <person name="Grigoriev I.V."/>
            <person name="Henrissat B."/>
            <person name="Lindahl B."/>
            <person name="Martin F."/>
        </authorList>
    </citation>
    <scope>NUCLEOTIDE SEQUENCE</scope>
    <source>
        <strain evidence="3">JB14</strain>
    </source>
</reference>
<name>A0A6A4HRH8_9AGAR</name>
<feature type="compositionally biased region" description="Acidic residues" evidence="1">
    <location>
        <begin position="182"/>
        <end position="191"/>
    </location>
</feature>
<dbReference type="GO" id="GO:0006012">
    <property type="term" value="P:galactose metabolic process"/>
    <property type="evidence" value="ECO:0007669"/>
    <property type="project" value="TreeGrafter"/>
</dbReference>
<evidence type="ECO:0000256" key="1">
    <source>
        <dbReference type="SAM" id="MobiDB-lite"/>
    </source>
</evidence>
<dbReference type="PANTHER" id="PTHR15672:SF8">
    <property type="entry name" value="PROTEIN ENCORE"/>
    <property type="match status" value="1"/>
</dbReference>
<proteinExistence type="predicted"/>
<dbReference type="EMBL" id="ML769468">
    <property type="protein sequence ID" value="KAE9399567.1"/>
    <property type="molecule type" value="Genomic_DNA"/>
</dbReference>
<keyword evidence="4" id="KW-1185">Reference proteome</keyword>
<feature type="compositionally biased region" description="Polar residues" evidence="1">
    <location>
        <begin position="36"/>
        <end position="58"/>
    </location>
</feature>
<feature type="region of interest" description="Disordered" evidence="1">
    <location>
        <begin position="32"/>
        <end position="59"/>
    </location>
</feature>
<accession>A0A6A4HRH8</accession>
<evidence type="ECO:0000313" key="4">
    <source>
        <dbReference type="Proteomes" id="UP000799118"/>
    </source>
</evidence>
<gene>
    <name evidence="3" type="ORF">BT96DRAFT_688224</name>
</gene>
<feature type="region of interest" description="Disordered" evidence="1">
    <location>
        <begin position="237"/>
        <end position="327"/>
    </location>
</feature>
<dbReference type="Proteomes" id="UP000799118">
    <property type="component" value="Unassembled WGS sequence"/>
</dbReference>
<feature type="compositionally biased region" description="Polar residues" evidence="1">
    <location>
        <begin position="271"/>
        <end position="282"/>
    </location>
</feature>
<dbReference type="PROSITE" id="PS51673">
    <property type="entry name" value="SUZ"/>
    <property type="match status" value="1"/>
</dbReference>
<feature type="region of interest" description="Disordered" evidence="1">
    <location>
        <begin position="150"/>
        <end position="221"/>
    </location>
</feature>
<dbReference type="InterPro" id="IPR024771">
    <property type="entry name" value="SUZ"/>
</dbReference>
<protein>
    <recommendedName>
        <fullName evidence="2">SUZ domain-containing protein</fullName>
    </recommendedName>
</protein>
<dbReference type="InterPro" id="IPR036867">
    <property type="entry name" value="R3H_dom_sf"/>
</dbReference>
<feature type="domain" description="SUZ" evidence="2">
    <location>
        <begin position="138"/>
        <end position="234"/>
    </location>
</feature>
<dbReference type="OrthoDB" id="278430at2759"/>
<evidence type="ECO:0000313" key="3">
    <source>
        <dbReference type="EMBL" id="KAE9399567.1"/>
    </source>
</evidence>
<dbReference type="CDD" id="cd02642">
    <property type="entry name" value="R3H_encore_like"/>
    <property type="match status" value="1"/>
</dbReference>
<dbReference type="PANTHER" id="PTHR15672">
    <property type="entry name" value="CAMP-REGULATED PHOSPHOPROTEIN 21 RELATED R3H DOMAIN CONTAINING PROTEIN"/>
    <property type="match status" value="1"/>
</dbReference>
<dbReference type="Pfam" id="PF12752">
    <property type="entry name" value="SUZ"/>
    <property type="match status" value="1"/>
</dbReference>
<feature type="compositionally biased region" description="Low complexity" evidence="1">
    <location>
        <begin position="244"/>
        <end position="263"/>
    </location>
</feature>
<dbReference type="Gene3D" id="3.30.1370.50">
    <property type="entry name" value="R3H-like domain"/>
    <property type="match status" value="1"/>
</dbReference>